<organism evidence="2 3">
    <name type="scientific">Mucilaginibacter ximonensis</name>
    <dbReference type="NCBI Taxonomy" id="538021"/>
    <lineage>
        <taxon>Bacteria</taxon>
        <taxon>Pseudomonadati</taxon>
        <taxon>Bacteroidota</taxon>
        <taxon>Sphingobacteriia</taxon>
        <taxon>Sphingobacteriales</taxon>
        <taxon>Sphingobacteriaceae</taxon>
        <taxon>Mucilaginibacter</taxon>
    </lineage>
</organism>
<reference evidence="3" key="1">
    <citation type="journal article" date="2019" name="Int. J. Syst. Evol. Microbiol.">
        <title>The Global Catalogue of Microorganisms (GCM) 10K type strain sequencing project: providing services to taxonomists for standard genome sequencing and annotation.</title>
        <authorList>
            <consortium name="The Broad Institute Genomics Platform"/>
            <consortium name="The Broad Institute Genome Sequencing Center for Infectious Disease"/>
            <person name="Wu L."/>
            <person name="Ma J."/>
        </authorList>
    </citation>
    <scope>NUCLEOTIDE SEQUENCE [LARGE SCALE GENOMIC DNA]</scope>
    <source>
        <strain evidence="3">KCTC 22437</strain>
    </source>
</reference>
<evidence type="ECO:0000313" key="2">
    <source>
        <dbReference type="EMBL" id="MFD2874447.1"/>
    </source>
</evidence>
<dbReference type="PROSITE" id="PS51257">
    <property type="entry name" value="PROKAR_LIPOPROTEIN"/>
    <property type="match status" value="1"/>
</dbReference>
<name>A0ABW5YGP5_9SPHI</name>
<feature type="domain" description="Sulfatase-modifying factor enzyme-like" evidence="1">
    <location>
        <begin position="47"/>
        <end position="438"/>
    </location>
</feature>
<keyword evidence="3" id="KW-1185">Reference proteome</keyword>
<dbReference type="Proteomes" id="UP001597557">
    <property type="component" value="Unassembled WGS sequence"/>
</dbReference>
<dbReference type="Gene3D" id="3.90.1580.10">
    <property type="entry name" value="paralog of FGE (formylglycine-generating enzyme)"/>
    <property type="match status" value="2"/>
</dbReference>
<dbReference type="Pfam" id="PF03781">
    <property type="entry name" value="FGE-sulfatase"/>
    <property type="match status" value="1"/>
</dbReference>
<dbReference type="SUPFAM" id="SSF56436">
    <property type="entry name" value="C-type lectin-like"/>
    <property type="match status" value="1"/>
</dbReference>
<gene>
    <name evidence="2" type="ORF">ACFS5N_18335</name>
</gene>
<evidence type="ECO:0000259" key="1">
    <source>
        <dbReference type="Pfam" id="PF03781"/>
    </source>
</evidence>
<dbReference type="PANTHER" id="PTHR23150:SF19">
    <property type="entry name" value="FORMYLGLYCINE-GENERATING ENZYME"/>
    <property type="match status" value="1"/>
</dbReference>
<dbReference type="InterPro" id="IPR016187">
    <property type="entry name" value="CTDL_fold"/>
</dbReference>
<dbReference type="InterPro" id="IPR051043">
    <property type="entry name" value="Sulfatase_Mod_Factor_Kinase"/>
</dbReference>
<comment type="caution">
    <text evidence="2">The sequence shown here is derived from an EMBL/GenBank/DDBJ whole genome shotgun (WGS) entry which is preliminary data.</text>
</comment>
<dbReference type="PANTHER" id="PTHR23150">
    <property type="entry name" value="SULFATASE MODIFYING FACTOR 1, 2"/>
    <property type="match status" value="1"/>
</dbReference>
<dbReference type="InterPro" id="IPR042095">
    <property type="entry name" value="SUMF_sf"/>
</dbReference>
<proteinExistence type="predicted"/>
<dbReference type="EMBL" id="JBHUPD010000004">
    <property type="protein sequence ID" value="MFD2874447.1"/>
    <property type="molecule type" value="Genomic_DNA"/>
</dbReference>
<sequence>MKQLYFLVGILGTLSLSSCIFGGGKGSDRGEVIGAKGQTAIQEIPYGMVYIPSGTFLMGQTDQDITFAQIAQTKQVTIPAFFMDQTEISNSQYRQFVNWVRDSIAITSYLNDPKYFIGGNGGKKGAAAQNPNGQKYIDWSYVKRYPIWGRGAKTKGNAAGGNAQKLQGMYYQGLDRIFDRNELDVRLLKYNYAMPLYRRAADHRRDPNFKRSDAIFRDTVAVYPDTLVWLADFSYAANEPMVEGYFSHPSFKDYPVVGVNWLQARAFTVWRTRYNEAYKDSRRLPHRSPYDLPTEEEFEYAARGGRVGTDYPWGGPYIRNAKGCLLANFKPGRGNYSDDGGTYTVKVKSYLPNDYGLYCMAGNVAEWTSSAFDPSASTFVNDLSPTFNYEARKDEAEVMKRKVVRGGSWKDVGYFLQNSSRTYEYQDSAKSYIGFRCVTHFQGRDLRDRR</sequence>
<protein>
    <submittedName>
        <fullName evidence="2">SUMF1/EgtB/PvdO family nonheme iron enzyme</fullName>
    </submittedName>
</protein>
<dbReference type="RefSeq" id="WP_377189141.1">
    <property type="nucleotide sequence ID" value="NZ_JBHUPD010000004.1"/>
</dbReference>
<accession>A0ABW5YGP5</accession>
<evidence type="ECO:0000313" key="3">
    <source>
        <dbReference type="Proteomes" id="UP001597557"/>
    </source>
</evidence>
<dbReference type="InterPro" id="IPR005532">
    <property type="entry name" value="SUMF_dom"/>
</dbReference>